<comment type="caution">
    <text evidence="5">The sequence shown here is derived from an EMBL/GenBank/DDBJ whole genome shotgun (WGS) entry which is preliminary data.</text>
</comment>
<evidence type="ECO:0000256" key="2">
    <source>
        <dbReference type="ARBA" id="ARBA00023125"/>
    </source>
</evidence>
<dbReference type="SUPFAM" id="SSF48498">
    <property type="entry name" value="Tetracyclin repressor-like, C-terminal domain"/>
    <property type="match status" value="1"/>
</dbReference>
<name>A0A1J5R8K0_9ZZZZ</name>
<dbReference type="Gene3D" id="1.10.357.10">
    <property type="entry name" value="Tetracycline Repressor, domain 2"/>
    <property type="match status" value="1"/>
</dbReference>
<dbReference type="SUPFAM" id="SSF46689">
    <property type="entry name" value="Homeodomain-like"/>
    <property type="match status" value="1"/>
</dbReference>
<keyword evidence="2" id="KW-0238">DNA-binding</keyword>
<evidence type="ECO:0000313" key="5">
    <source>
        <dbReference type="EMBL" id="OIQ92344.1"/>
    </source>
</evidence>
<dbReference type="PANTHER" id="PTHR47506">
    <property type="entry name" value="TRANSCRIPTIONAL REGULATORY PROTEIN"/>
    <property type="match status" value="1"/>
</dbReference>
<proteinExistence type="predicted"/>
<sequence length="186" mass="19486">MARPRTFDSDQAVDAAMQALWRGGLGTTSVDALQSAIGIGRSSLYNAFGSKAELVRLAIDSYTQRTVAALDAAFDGRSLQQAVEQLLLDAATTNNDGQGCLLLNGLVELHDTDAQTLDAVRDGLRDIAQLLVRKAEASGAPVRDPAAFAAKFIAAIAGVRAVQRAALPEALARQIAHEFAALVVAS</sequence>
<feature type="domain" description="HTH tetR-type" evidence="4">
    <location>
        <begin position="6"/>
        <end position="66"/>
    </location>
</feature>
<dbReference type="Gene3D" id="1.10.10.60">
    <property type="entry name" value="Homeodomain-like"/>
    <property type="match status" value="1"/>
</dbReference>
<organism evidence="5">
    <name type="scientific">mine drainage metagenome</name>
    <dbReference type="NCBI Taxonomy" id="410659"/>
    <lineage>
        <taxon>unclassified sequences</taxon>
        <taxon>metagenomes</taxon>
        <taxon>ecological metagenomes</taxon>
    </lineage>
</organism>
<evidence type="ECO:0000256" key="3">
    <source>
        <dbReference type="ARBA" id="ARBA00023163"/>
    </source>
</evidence>
<dbReference type="PANTHER" id="PTHR47506:SF1">
    <property type="entry name" value="HTH-TYPE TRANSCRIPTIONAL REGULATOR YJDC"/>
    <property type="match status" value="1"/>
</dbReference>
<dbReference type="Pfam" id="PF00440">
    <property type="entry name" value="TetR_N"/>
    <property type="match status" value="1"/>
</dbReference>
<dbReference type="GO" id="GO:0003677">
    <property type="term" value="F:DNA binding"/>
    <property type="evidence" value="ECO:0007669"/>
    <property type="project" value="UniProtKB-KW"/>
</dbReference>
<dbReference type="InterPro" id="IPR009057">
    <property type="entry name" value="Homeodomain-like_sf"/>
</dbReference>
<evidence type="ECO:0000256" key="1">
    <source>
        <dbReference type="ARBA" id="ARBA00023015"/>
    </source>
</evidence>
<dbReference type="InterPro" id="IPR001647">
    <property type="entry name" value="HTH_TetR"/>
</dbReference>
<dbReference type="EMBL" id="MLJW01000234">
    <property type="protein sequence ID" value="OIQ92344.1"/>
    <property type="molecule type" value="Genomic_DNA"/>
</dbReference>
<keyword evidence="3" id="KW-0804">Transcription</keyword>
<accession>A0A1J5R8K0</accession>
<dbReference type="PROSITE" id="PS50977">
    <property type="entry name" value="HTH_TETR_2"/>
    <property type="match status" value="1"/>
</dbReference>
<evidence type="ECO:0000259" key="4">
    <source>
        <dbReference type="PROSITE" id="PS50977"/>
    </source>
</evidence>
<dbReference type="InterPro" id="IPR036271">
    <property type="entry name" value="Tet_transcr_reg_TetR-rel_C_sf"/>
</dbReference>
<protein>
    <submittedName>
        <fullName evidence="5">HTH-type transcriptional repressor BdcR</fullName>
    </submittedName>
</protein>
<dbReference type="AlphaFoldDB" id="A0A1J5R8K0"/>
<keyword evidence="1" id="KW-0805">Transcription regulation</keyword>
<reference evidence="5" key="1">
    <citation type="submission" date="2016-10" db="EMBL/GenBank/DDBJ databases">
        <title>Sequence of Gallionella enrichment culture.</title>
        <authorList>
            <person name="Poehlein A."/>
            <person name="Muehling M."/>
            <person name="Daniel R."/>
        </authorList>
    </citation>
    <scope>NUCLEOTIDE SEQUENCE</scope>
</reference>
<gene>
    <name evidence="5" type="primary">bdcR</name>
    <name evidence="5" type="ORF">GALL_257100</name>
</gene>